<feature type="domain" description="SseB protein N-terminal" evidence="2">
    <location>
        <begin position="21"/>
        <end position="99"/>
    </location>
</feature>
<protein>
    <recommendedName>
        <fullName evidence="2">SseB protein N-terminal domain-containing protein</fullName>
    </recommendedName>
</protein>
<evidence type="ECO:0000313" key="4">
    <source>
        <dbReference type="Proteomes" id="UP000319210"/>
    </source>
</evidence>
<dbReference type="AlphaFoldDB" id="A0A4Y3R7U9"/>
<name>A0A4Y3R7U9_STRCI</name>
<evidence type="ECO:0000256" key="1">
    <source>
        <dbReference type="SAM" id="MobiDB-lite"/>
    </source>
</evidence>
<organism evidence="3 4">
    <name type="scientific">Streptomyces cacaoi</name>
    <dbReference type="NCBI Taxonomy" id="1898"/>
    <lineage>
        <taxon>Bacteria</taxon>
        <taxon>Bacillati</taxon>
        <taxon>Actinomycetota</taxon>
        <taxon>Actinomycetes</taxon>
        <taxon>Kitasatosporales</taxon>
        <taxon>Streptomycetaceae</taxon>
        <taxon>Streptomyces</taxon>
    </lineage>
</organism>
<feature type="region of interest" description="Disordered" evidence="1">
    <location>
        <begin position="99"/>
        <end position="123"/>
    </location>
</feature>
<accession>A0A4Y3R7U9</accession>
<proteinExistence type="predicted"/>
<dbReference type="Proteomes" id="UP000319210">
    <property type="component" value="Unassembled WGS sequence"/>
</dbReference>
<sequence>MRLRDLVRTEAAAETPHAERLAAAQAVRVYFQRPERPGFLVSETEDGPVVPVFSSLEGLARFAGACAWASTTVGDLTQLLPLGVRALVDPLEPHAFLLGNAAARDTTEDRTPTEATPPRGETE</sequence>
<dbReference type="RefSeq" id="WP_051846276.1">
    <property type="nucleotide sequence ID" value="NZ_BJMM01000038.1"/>
</dbReference>
<dbReference type="InterPro" id="IPR009839">
    <property type="entry name" value="SseB_N"/>
</dbReference>
<comment type="caution">
    <text evidence="3">The sequence shown here is derived from an EMBL/GenBank/DDBJ whole genome shotgun (WGS) entry which is preliminary data.</text>
</comment>
<dbReference type="Pfam" id="PF07179">
    <property type="entry name" value="SseB"/>
    <property type="match status" value="1"/>
</dbReference>
<reference evidence="3 4" key="1">
    <citation type="submission" date="2019-06" db="EMBL/GenBank/DDBJ databases">
        <title>Whole genome shotgun sequence of Streptomyces cacaoi subsp. cacaoi NBRC 12748.</title>
        <authorList>
            <person name="Hosoyama A."/>
            <person name="Uohara A."/>
            <person name="Ohji S."/>
            <person name="Ichikawa N."/>
        </authorList>
    </citation>
    <scope>NUCLEOTIDE SEQUENCE [LARGE SCALE GENOMIC DNA]</scope>
    <source>
        <strain evidence="3 4">NBRC 12748</strain>
    </source>
</reference>
<keyword evidence="4" id="KW-1185">Reference proteome</keyword>
<gene>
    <name evidence="3" type="ORF">SCA03_54090</name>
</gene>
<dbReference type="EMBL" id="BJMM01000038">
    <property type="protein sequence ID" value="GEB52858.1"/>
    <property type="molecule type" value="Genomic_DNA"/>
</dbReference>
<evidence type="ECO:0000259" key="2">
    <source>
        <dbReference type="Pfam" id="PF07179"/>
    </source>
</evidence>
<evidence type="ECO:0000313" key="3">
    <source>
        <dbReference type="EMBL" id="GEB52858.1"/>
    </source>
</evidence>